<dbReference type="GO" id="GO:0008083">
    <property type="term" value="F:growth factor activity"/>
    <property type="evidence" value="ECO:0007669"/>
    <property type="project" value="TreeGrafter"/>
</dbReference>
<keyword evidence="7" id="KW-1185">Reference proteome</keyword>
<keyword evidence="3" id="KW-0325">Glycoprotein</keyword>
<keyword evidence="1 4" id="KW-0732">Signal</keyword>
<evidence type="ECO:0000313" key="7">
    <source>
        <dbReference type="Proteomes" id="UP001168821"/>
    </source>
</evidence>
<keyword evidence="2" id="KW-1015">Disulfide bond</keyword>
<feature type="domain" description="Spaetzle" evidence="5">
    <location>
        <begin position="90"/>
        <end position="176"/>
    </location>
</feature>
<evidence type="ECO:0000256" key="1">
    <source>
        <dbReference type="ARBA" id="ARBA00022729"/>
    </source>
</evidence>
<feature type="signal peptide" evidence="4">
    <location>
        <begin position="1"/>
        <end position="18"/>
    </location>
</feature>
<dbReference type="SUPFAM" id="SSF57501">
    <property type="entry name" value="Cystine-knot cytokines"/>
    <property type="match status" value="1"/>
</dbReference>
<evidence type="ECO:0000256" key="2">
    <source>
        <dbReference type="ARBA" id="ARBA00023157"/>
    </source>
</evidence>
<protein>
    <recommendedName>
        <fullName evidence="5">Spaetzle domain-containing protein</fullName>
    </recommendedName>
</protein>
<dbReference type="Gene3D" id="2.10.90.10">
    <property type="entry name" value="Cystine-knot cytokines"/>
    <property type="match status" value="1"/>
</dbReference>
<dbReference type="GO" id="GO:0005615">
    <property type="term" value="C:extracellular space"/>
    <property type="evidence" value="ECO:0007669"/>
    <property type="project" value="UniProtKB-ARBA"/>
</dbReference>
<dbReference type="EMBL" id="JALNTZ010000006">
    <property type="protein sequence ID" value="KAJ3649413.1"/>
    <property type="molecule type" value="Genomic_DNA"/>
</dbReference>
<dbReference type="Proteomes" id="UP001168821">
    <property type="component" value="Unassembled WGS sequence"/>
</dbReference>
<sequence>MMNLTPLLMLTLALSANSHSLGRYNKNAKPNLPKNCIFNMCQTVSDYPEEKVDQMMKKATILESYFGTIYSSSDPVNDRQKRSDTQDTRCQGIHVETAPKMIKDVDDVERIIANTEMYRQLVTFEICGNPCFDSRLLEKNIRCVQKFRNEKLLTVNENDQSLEFRTFRVPSHCTCSATI</sequence>
<dbReference type="GO" id="GO:0021556">
    <property type="term" value="P:central nervous system formation"/>
    <property type="evidence" value="ECO:0007669"/>
    <property type="project" value="TreeGrafter"/>
</dbReference>
<dbReference type="AlphaFoldDB" id="A0AA38I4Q1"/>
<evidence type="ECO:0000313" key="6">
    <source>
        <dbReference type="EMBL" id="KAJ3649413.1"/>
    </source>
</evidence>
<evidence type="ECO:0000256" key="3">
    <source>
        <dbReference type="ARBA" id="ARBA00023180"/>
    </source>
</evidence>
<comment type="caution">
    <text evidence="6">The sequence shown here is derived from an EMBL/GenBank/DDBJ whole genome shotgun (WGS) entry which is preliminary data.</text>
</comment>
<feature type="chain" id="PRO_5041276922" description="Spaetzle domain-containing protein" evidence="4">
    <location>
        <begin position="19"/>
        <end position="179"/>
    </location>
</feature>
<dbReference type="InterPro" id="IPR029034">
    <property type="entry name" value="Cystine-knot_cytokine"/>
</dbReference>
<dbReference type="GO" id="GO:0005121">
    <property type="term" value="F:Toll binding"/>
    <property type="evidence" value="ECO:0007669"/>
    <property type="project" value="TreeGrafter"/>
</dbReference>
<dbReference type="InterPro" id="IPR052444">
    <property type="entry name" value="Spz/Toll_ligand-like"/>
</dbReference>
<accession>A0AA38I4Q1</accession>
<proteinExistence type="predicted"/>
<dbReference type="InterPro" id="IPR032104">
    <property type="entry name" value="Spaetzle"/>
</dbReference>
<gene>
    <name evidence="6" type="ORF">Zmor_021159</name>
</gene>
<dbReference type="PANTHER" id="PTHR23199:SF12">
    <property type="entry name" value="NEUROTROPHIN 1-RELATED"/>
    <property type="match status" value="1"/>
</dbReference>
<dbReference type="Pfam" id="PF16077">
    <property type="entry name" value="Spaetzle"/>
    <property type="match status" value="1"/>
</dbReference>
<reference evidence="6" key="1">
    <citation type="journal article" date="2023" name="G3 (Bethesda)">
        <title>Whole genome assemblies of Zophobas morio and Tenebrio molitor.</title>
        <authorList>
            <person name="Kaur S."/>
            <person name="Stinson S.A."/>
            <person name="diCenzo G.C."/>
        </authorList>
    </citation>
    <scope>NUCLEOTIDE SEQUENCE</scope>
    <source>
        <strain evidence="6">QUZm001</strain>
    </source>
</reference>
<dbReference type="PANTHER" id="PTHR23199">
    <property type="entry name" value="NEUROTROPHIN 1-RELATED"/>
    <property type="match status" value="1"/>
</dbReference>
<organism evidence="6 7">
    <name type="scientific">Zophobas morio</name>
    <dbReference type="NCBI Taxonomy" id="2755281"/>
    <lineage>
        <taxon>Eukaryota</taxon>
        <taxon>Metazoa</taxon>
        <taxon>Ecdysozoa</taxon>
        <taxon>Arthropoda</taxon>
        <taxon>Hexapoda</taxon>
        <taxon>Insecta</taxon>
        <taxon>Pterygota</taxon>
        <taxon>Neoptera</taxon>
        <taxon>Endopterygota</taxon>
        <taxon>Coleoptera</taxon>
        <taxon>Polyphaga</taxon>
        <taxon>Cucujiformia</taxon>
        <taxon>Tenebrionidae</taxon>
        <taxon>Zophobas</taxon>
    </lineage>
</organism>
<name>A0AA38I4Q1_9CUCU</name>
<evidence type="ECO:0000256" key="4">
    <source>
        <dbReference type="SAM" id="SignalP"/>
    </source>
</evidence>
<evidence type="ECO:0000259" key="5">
    <source>
        <dbReference type="Pfam" id="PF16077"/>
    </source>
</evidence>
<dbReference type="GO" id="GO:0045087">
    <property type="term" value="P:innate immune response"/>
    <property type="evidence" value="ECO:0007669"/>
    <property type="project" value="TreeGrafter"/>
</dbReference>